<dbReference type="InterPro" id="IPR018060">
    <property type="entry name" value="HTH_AraC"/>
</dbReference>
<dbReference type="InterPro" id="IPR009057">
    <property type="entry name" value="Homeodomain-like_sf"/>
</dbReference>
<feature type="compositionally biased region" description="Low complexity" evidence="4">
    <location>
        <begin position="355"/>
        <end position="366"/>
    </location>
</feature>
<evidence type="ECO:0000313" key="6">
    <source>
        <dbReference type="EMBL" id="GAA3123767.1"/>
    </source>
</evidence>
<feature type="region of interest" description="Disordered" evidence="4">
    <location>
        <begin position="333"/>
        <end position="366"/>
    </location>
</feature>
<dbReference type="InterPro" id="IPR052158">
    <property type="entry name" value="INH-QAR"/>
</dbReference>
<evidence type="ECO:0000313" key="7">
    <source>
        <dbReference type="Proteomes" id="UP001500320"/>
    </source>
</evidence>
<dbReference type="InterPro" id="IPR018062">
    <property type="entry name" value="HTH_AraC-typ_CS"/>
</dbReference>
<dbReference type="Pfam" id="PF01965">
    <property type="entry name" value="DJ-1_PfpI"/>
    <property type="match status" value="1"/>
</dbReference>
<evidence type="ECO:0000256" key="2">
    <source>
        <dbReference type="ARBA" id="ARBA00023125"/>
    </source>
</evidence>
<proteinExistence type="predicted"/>
<evidence type="ECO:0000256" key="3">
    <source>
        <dbReference type="ARBA" id="ARBA00023163"/>
    </source>
</evidence>
<dbReference type="Gene3D" id="1.10.10.60">
    <property type="entry name" value="Homeodomain-like"/>
    <property type="match status" value="1"/>
</dbReference>
<dbReference type="SMART" id="SM00342">
    <property type="entry name" value="HTH_ARAC"/>
    <property type="match status" value="1"/>
</dbReference>
<keyword evidence="2" id="KW-0238">DNA-binding</keyword>
<accession>A0ABP6MTD8</accession>
<name>A0ABP6MTD8_9ACTN</name>
<dbReference type="PROSITE" id="PS01124">
    <property type="entry name" value="HTH_ARAC_FAMILY_2"/>
    <property type="match status" value="1"/>
</dbReference>
<keyword evidence="7" id="KW-1185">Reference proteome</keyword>
<evidence type="ECO:0000259" key="5">
    <source>
        <dbReference type="PROSITE" id="PS01124"/>
    </source>
</evidence>
<evidence type="ECO:0000256" key="4">
    <source>
        <dbReference type="SAM" id="MobiDB-lite"/>
    </source>
</evidence>
<dbReference type="Gene3D" id="3.40.50.880">
    <property type="match status" value="1"/>
</dbReference>
<dbReference type="InterPro" id="IPR029062">
    <property type="entry name" value="Class_I_gatase-like"/>
</dbReference>
<dbReference type="EMBL" id="BAAAUT010000008">
    <property type="protein sequence ID" value="GAA3123767.1"/>
    <property type="molecule type" value="Genomic_DNA"/>
</dbReference>
<dbReference type="Proteomes" id="UP001500320">
    <property type="component" value="Unassembled WGS sequence"/>
</dbReference>
<evidence type="ECO:0000256" key="1">
    <source>
        <dbReference type="ARBA" id="ARBA00023015"/>
    </source>
</evidence>
<keyword evidence="3" id="KW-0804">Transcription</keyword>
<dbReference type="PANTHER" id="PTHR43130:SF3">
    <property type="entry name" value="HTH-TYPE TRANSCRIPTIONAL REGULATOR RV1931C"/>
    <property type="match status" value="1"/>
</dbReference>
<organism evidence="6 7">
    <name type="scientific">Planomonospora alba</name>
    <dbReference type="NCBI Taxonomy" id="161354"/>
    <lineage>
        <taxon>Bacteria</taxon>
        <taxon>Bacillati</taxon>
        <taxon>Actinomycetota</taxon>
        <taxon>Actinomycetes</taxon>
        <taxon>Streptosporangiales</taxon>
        <taxon>Streptosporangiaceae</taxon>
        <taxon>Planomonospora</taxon>
    </lineage>
</organism>
<dbReference type="CDD" id="cd03137">
    <property type="entry name" value="GATase1_AraC_1"/>
    <property type="match status" value="1"/>
</dbReference>
<dbReference type="PANTHER" id="PTHR43130">
    <property type="entry name" value="ARAC-FAMILY TRANSCRIPTIONAL REGULATOR"/>
    <property type="match status" value="1"/>
</dbReference>
<dbReference type="RefSeq" id="WP_344856932.1">
    <property type="nucleotide sequence ID" value="NZ_BAAAUT010000008.1"/>
</dbReference>
<gene>
    <name evidence="6" type="ORF">GCM10010466_13310</name>
</gene>
<comment type="caution">
    <text evidence="6">The sequence shown here is derived from an EMBL/GenBank/DDBJ whole genome shotgun (WGS) entry which is preliminary data.</text>
</comment>
<reference evidence="7" key="1">
    <citation type="journal article" date="2019" name="Int. J. Syst. Evol. Microbiol.">
        <title>The Global Catalogue of Microorganisms (GCM) 10K type strain sequencing project: providing services to taxonomists for standard genome sequencing and annotation.</title>
        <authorList>
            <consortium name="The Broad Institute Genomics Platform"/>
            <consortium name="The Broad Institute Genome Sequencing Center for Infectious Disease"/>
            <person name="Wu L."/>
            <person name="Ma J."/>
        </authorList>
    </citation>
    <scope>NUCLEOTIDE SEQUENCE [LARGE SCALE GENOMIC DNA]</scope>
    <source>
        <strain evidence="7">JCM 9373</strain>
    </source>
</reference>
<dbReference type="SUPFAM" id="SSF52317">
    <property type="entry name" value="Class I glutamine amidotransferase-like"/>
    <property type="match status" value="1"/>
</dbReference>
<dbReference type="SUPFAM" id="SSF46689">
    <property type="entry name" value="Homeodomain-like"/>
    <property type="match status" value="2"/>
</dbReference>
<feature type="compositionally biased region" description="Gly residues" evidence="4">
    <location>
        <begin position="341"/>
        <end position="354"/>
    </location>
</feature>
<dbReference type="PROSITE" id="PS00041">
    <property type="entry name" value="HTH_ARAC_FAMILY_1"/>
    <property type="match status" value="1"/>
</dbReference>
<sequence length="366" mass="38399">MAHPAQTSPAAPPPAGFSTVAVLLFDEIPLFEASVPIAVFGERRAGTPEFEVRAVSAEGGPVRTDAGLTLAAPYGLAAAEDADLVIVPTWRHPLSSRPPSPEALDVLRRAHARGATVVSLCLGTFVLAAAGLLDGRPATTHWRYTGLLASMHPRVEVRPDVLYVDEGDILTSAGSTGGIDLCLHLVRRSYGTRVANTIARSLVTPPHRAGGQAQYIDHPVPAPAAGDPLGDVLDWALRHLDRELTVDALAARALMSRRTFDRRFRRATGTTPAQWLLHQRVLHAQRLLETTDEPVERIARRAGFASAVALRPHFRRQVGVSPAAYRAAFCGPSGPDRAPGTGTGAGTGSGGGAGTPPAETAAGAVA</sequence>
<protein>
    <submittedName>
        <fullName evidence="6">Helix-turn-helix domain-containing protein</fullName>
    </submittedName>
</protein>
<dbReference type="Pfam" id="PF12833">
    <property type="entry name" value="HTH_18"/>
    <property type="match status" value="1"/>
</dbReference>
<dbReference type="InterPro" id="IPR002818">
    <property type="entry name" value="DJ-1/PfpI"/>
</dbReference>
<feature type="domain" description="HTH araC/xylS-type" evidence="5">
    <location>
        <begin position="230"/>
        <end position="328"/>
    </location>
</feature>
<keyword evidence="1" id="KW-0805">Transcription regulation</keyword>